<dbReference type="Proteomes" id="UP001501079">
    <property type="component" value="Unassembled WGS sequence"/>
</dbReference>
<dbReference type="EMBL" id="BAABBW010000001">
    <property type="protein sequence ID" value="GAA4168002.1"/>
    <property type="molecule type" value="Genomic_DNA"/>
</dbReference>
<evidence type="ECO:0000259" key="4">
    <source>
        <dbReference type="SMART" id="SM00903"/>
    </source>
</evidence>
<dbReference type="SUPFAM" id="SSF50475">
    <property type="entry name" value="FMN-binding split barrel"/>
    <property type="match status" value="1"/>
</dbReference>
<sequence>MTETCSAANPTPRYEHDVVEPAILYWGTPVILISTVSESNDVNLMPMSSAFWLGQNAILGLGKRSKTFENLIDVGECVLNLPSADMADMVDRLALTTGRDPVPAAKYEAGYRLVKDKFARAGVTPVPSDTVRPPRVAECPVNMEARVVATSPIADDDPANAGYTAAVEVHVTRIHVHPQIRLPGYEHRIDPDTWRPLIMSFQQFYGLGPRLRSSRLASIDEEYYR</sequence>
<dbReference type="InterPro" id="IPR002563">
    <property type="entry name" value="Flavin_Rdtase-like_dom"/>
</dbReference>
<reference evidence="6" key="1">
    <citation type="journal article" date="2019" name="Int. J. Syst. Evol. Microbiol.">
        <title>The Global Catalogue of Microorganisms (GCM) 10K type strain sequencing project: providing services to taxonomists for standard genome sequencing and annotation.</title>
        <authorList>
            <consortium name="The Broad Institute Genomics Platform"/>
            <consortium name="The Broad Institute Genome Sequencing Center for Infectious Disease"/>
            <person name="Wu L."/>
            <person name="Ma J."/>
        </authorList>
    </citation>
    <scope>NUCLEOTIDE SEQUENCE [LARGE SCALE GENOMIC DNA]</scope>
    <source>
        <strain evidence="6">JCM 17591</strain>
    </source>
</reference>
<dbReference type="InterPro" id="IPR012349">
    <property type="entry name" value="Split_barrel_FMN-bd"/>
</dbReference>
<keyword evidence="2" id="KW-0285">Flavoprotein</keyword>
<dbReference type="Gene3D" id="2.30.110.10">
    <property type="entry name" value="Electron Transport, Fmn-binding Protein, Chain A"/>
    <property type="match status" value="1"/>
</dbReference>
<dbReference type="SMART" id="SM00903">
    <property type="entry name" value="Flavin_Reduct"/>
    <property type="match status" value="1"/>
</dbReference>
<feature type="domain" description="Flavin reductase like" evidence="4">
    <location>
        <begin position="23"/>
        <end position="192"/>
    </location>
</feature>
<dbReference type="PANTHER" id="PTHR43567:SF1">
    <property type="entry name" value="FLAVOREDOXIN"/>
    <property type="match status" value="1"/>
</dbReference>
<keyword evidence="6" id="KW-1185">Reference proteome</keyword>
<accession>A0ABP7ZQT0</accession>
<evidence type="ECO:0000313" key="6">
    <source>
        <dbReference type="Proteomes" id="UP001501079"/>
    </source>
</evidence>
<organism evidence="5 6">
    <name type="scientific">Gryllotalpicola koreensis</name>
    <dbReference type="NCBI Taxonomy" id="993086"/>
    <lineage>
        <taxon>Bacteria</taxon>
        <taxon>Bacillati</taxon>
        <taxon>Actinomycetota</taxon>
        <taxon>Actinomycetes</taxon>
        <taxon>Micrococcales</taxon>
        <taxon>Microbacteriaceae</taxon>
        <taxon>Gryllotalpicola</taxon>
    </lineage>
</organism>
<protein>
    <submittedName>
        <fullName evidence="5">Flavin reductase family protein</fullName>
    </submittedName>
</protein>
<evidence type="ECO:0000256" key="2">
    <source>
        <dbReference type="ARBA" id="ARBA00022630"/>
    </source>
</evidence>
<proteinExistence type="inferred from homology"/>
<dbReference type="Pfam" id="PF01613">
    <property type="entry name" value="Flavin_Reduct"/>
    <property type="match status" value="1"/>
</dbReference>
<dbReference type="InterPro" id="IPR052174">
    <property type="entry name" value="Flavoredoxin"/>
</dbReference>
<evidence type="ECO:0000256" key="1">
    <source>
        <dbReference type="ARBA" id="ARBA00001917"/>
    </source>
</evidence>
<comment type="caution">
    <text evidence="5">The sequence shown here is derived from an EMBL/GenBank/DDBJ whole genome shotgun (WGS) entry which is preliminary data.</text>
</comment>
<evidence type="ECO:0000256" key="3">
    <source>
        <dbReference type="ARBA" id="ARBA00038054"/>
    </source>
</evidence>
<comment type="similarity">
    <text evidence="3">Belongs to the flavoredoxin family.</text>
</comment>
<comment type="cofactor">
    <cofactor evidence="1">
        <name>FMN</name>
        <dbReference type="ChEBI" id="CHEBI:58210"/>
    </cofactor>
</comment>
<dbReference type="PANTHER" id="PTHR43567">
    <property type="entry name" value="FLAVOREDOXIN-RELATED-RELATED"/>
    <property type="match status" value="1"/>
</dbReference>
<name>A0ABP7ZQT0_9MICO</name>
<evidence type="ECO:0000313" key="5">
    <source>
        <dbReference type="EMBL" id="GAA4168002.1"/>
    </source>
</evidence>
<gene>
    <name evidence="5" type="ORF">GCM10022287_02470</name>
</gene>